<dbReference type="STRING" id="293826.Amet_0878"/>
<protein>
    <submittedName>
        <fullName evidence="1">Uncharacterized protein</fullName>
    </submittedName>
</protein>
<gene>
    <name evidence="1" type="ordered locus">Amet_0878</name>
</gene>
<dbReference type="RefSeq" id="WP_012062143.1">
    <property type="nucleotide sequence ID" value="NC_009633.1"/>
</dbReference>
<reference evidence="2" key="1">
    <citation type="journal article" date="2016" name="Genome Announc.">
        <title>Complete genome sequence of Alkaliphilus metalliredigens strain QYMF, an alkaliphilic and metal-reducing bacterium isolated from borax-contaminated leachate ponds.</title>
        <authorList>
            <person name="Hwang C."/>
            <person name="Copeland A."/>
            <person name="Lucas S."/>
            <person name="Lapidus A."/>
            <person name="Barry K."/>
            <person name="Detter J.C."/>
            <person name="Glavina Del Rio T."/>
            <person name="Hammon N."/>
            <person name="Israni S."/>
            <person name="Dalin E."/>
            <person name="Tice H."/>
            <person name="Pitluck S."/>
            <person name="Chertkov O."/>
            <person name="Brettin T."/>
            <person name="Bruce D."/>
            <person name="Han C."/>
            <person name="Schmutz J."/>
            <person name="Larimer F."/>
            <person name="Land M.L."/>
            <person name="Hauser L."/>
            <person name="Kyrpides N."/>
            <person name="Mikhailova N."/>
            <person name="Ye Q."/>
            <person name="Zhou J."/>
            <person name="Richardson P."/>
            <person name="Fields M.W."/>
        </authorList>
    </citation>
    <scope>NUCLEOTIDE SEQUENCE [LARGE SCALE GENOMIC DNA]</scope>
    <source>
        <strain evidence="2">QYMF</strain>
    </source>
</reference>
<name>A6TLN2_ALKMQ</name>
<dbReference type="AlphaFoldDB" id="A6TLN2"/>
<accession>A6TLN2</accession>
<evidence type="ECO:0000313" key="1">
    <source>
        <dbReference type="EMBL" id="ABR47100.1"/>
    </source>
</evidence>
<proteinExistence type="predicted"/>
<dbReference type="Proteomes" id="UP000001572">
    <property type="component" value="Chromosome"/>
</dbReference>
<organism evidence="1 2">
    <name type="scientific">Alkaliphilus metalliredigens (strain QYMF)</name>
    <dbReference type="NCBI Taxonomy" id="293826"/>
    <lineage>
        <taxon>Bacteria</taxon>
        <taxon>Bacillati</taxon>
        <taxon>Bacillota</taxon>
        <taxon>Clostridia</taxon>
        <taxon>Peptostreptococcales</taxon>
        <taxon>Natronincolaceae</taxon>
        <taxon>Alkaliphilus</taxon>
    </lineage>
</organism>
<dbReference type="EMBL" id="CP000724">
    <property type="protein sequence ID" value="ABR47100.1"/>
    <property type="molecule type" value="Genomic_DNA"/>
</dbReference>
<evidence type="ECO:0000313" key="2">
    <source>
        <dbReference type="Proteomes" id="UP000001572"/>
    </source>
</evidence>
<dbReference type="HOGENOM" id="CLU_3211542_0_0_9"/>
<sequence length="44" mass="5212">MEREVMLGKDKTLKLDHDRDVGNDTTKQNRIFSISIVYIRFSIK</sequence>
<dbReference type="KEGG" id="amt:Amet_0878"/>
<keyword evidence="2" id="KW-1185">Reference proteome</keyword>